<dbReference type="RefSeq" id="WP_089355751.1">
    <property type="nucleotide sequence ID" value="NZ_FZPD01000002.1"/>
</dbReference>
<dbReference type="Proteomes" id="UP000198393">
    <property type="component" value="Unassembled WGS sequence"/>
</dbReference>
<evidence type="ECO:0000313" key="3">
    <source>
        <dbReference type="Proteomes" id="UP000198393"/>
    </source>
</evidence>
<name>A0A239GSS5_EKHLU</name>
<evidence type="ECO:0000256" key="1">
    <source>
        <dbReference type="SAM" id="SignalP"/>
    </source>
</evidence>
<gene>
    <name evidence="2" type="ORF">SAMN05421640_0982</name>
</gene>
<feature type="signal peptide" evidence="1">
    <location>
        <begin position="1"/>
        <end position="21"/>
    </location>
</feature>
<protein>
    <recommendedName>
        <fullName evidence="4">Outer membrane lipoprotein-sorting protein</fullName>
    </recommendedName>
</protein>
<accession>A0A239GSS5</accession>
<evidence type="ECO:0000313" key="2">
    <source>
        <dbReference type="EMBL" id="SNS71935.1"/>
    </source>
</evidence>
<reference evidence="2 3" key="1">
    <citation type="submission" date="2017-06" db="EMBL/GenBank/DDBJ databases">
        <authorList>
            <person name="Kim H.J."/>
            <person name="Triplett B.A."/>
        </authorList>
    </citation>
    <scope>NUCLEOTIDE SEQUENCE [LARGE SCALE GENOMIC DNA]</scope>
    <source>
        <strain evidence="2 3">DSM 19307</strain>
    </source>
</reference>
<sequence>MRKFQLLFAAIAVCAITSTQAQDVSVDEIIDGYFENTGGKDAWANLKGIKMTAKVNQGGMEIPLEIVQLADGRQYTQFTFQGMTLRQGVYDGETLWGTNFQSMKAEKSDAESTENMKLDANDFPDSFLNYKDKGYTAELLGTETIEGAETYKVKLTKEPRMMDGKEVEDVSFYYFDTEAFVPLAVDQEIKQGPQAGSIGRSTMSDYQEVDGLYFPFSLTQGVKDGPSQPLIIESIELNPEVSESTFAFPQEGDN</sequence>
<dbReference type="OrthoDB" id="128937at2"/>
<keyword evidence="1" id="KW-0732">Signal</keyword>
<keyword evidence="3" id="KW-1185">Reference proteome</keyword>
<proteinExistence type="predicted"/>
<dbReference type="Gene3D" id="2.50.20.10">
    <property type="entry name" value="Lipoprotein localisation LolA/LolB/LppX"/>
    <property type="match status" value="1"/>
</dbReference>
<dbReference type="EMBL" id="FZPD01000002">
    <property type="protein sequence ID" value="SNS71935.1"/>
    <property type="molecule type" value="Genomic_DNA"/>
</dbReference>
<organism evidence="2 3">
    <name type="scientific">Ekhidna lutea</name>
    <dbReference type="NCBI Taxonomy" id="447679"/>
    <lineage>
        <taxon>Bacteria</taxon>
        <taxon>Pseudomonadati</taxon>
        <taxon>Bacteroidota</taxon>
        <taxon>Cytophagia</taxon>
        <taxon>Cytophagales</taxon>
        <taxon>Reichenbachiellaceae</taxon>
        <taxon>Ekhidna</taxon>
    </lineage>
</organism>
<feature type="chain" id="PRO_5012602225" description="Outer membrane lipoprotein-sorting protein" evidence="1">
    <location>
        <begin position="22"/>
        <end position="254"/>
    </location>
</feature>
<dbReference type="AlphaFoldDB" id="A0A239GSS5"/>
<evidence type="ECO:0008006" key="4">
    <source>
        <dbReference type="Google" id="ProtNLM"/>
    </source>
</evidence>